<dbReference type="Proteomes" id="UP000000784">
    <property type="component" value="Chromosome"/>
</dbReference>
<sequence>MRAGGDSKTRAVRDCPAGPCVFLRRNFAMQPAANALPSTTFDTCQTLSADRFEAWRASISVLFDVAPVEHRTASGDSFHASVHATHLGQLLLGDLRFGAQRFSRNKARAARDGLDHYLVQWYRSGSFVGQHDGSSELQVNAGDVVVFDMARTQQTLAEHSHVLSLIVPRRLGDAAFGTHGADLHGTVLASGSIFAGLLADHLDALHRRLPTIALLQADDVVHATTQMLAACLRPSQRTLAEARNEVQAATLERIQRHIAQNLAAPLTPEILCRRFGISRHRLYHLFEPLGGVMRYVQQRRLQRAFHTLSNPTCRRLRIADVATRLGFASEAHFSRAFRAAFGHTPSDVRAMAEAAHTVRINPPPGTTTTSAEYADWLLGLMA</sequence>
<organism evidence="5 6">
    <name type="scientific">Delftia acidovorans (strain DSM 14801 / SPH-1)</name>
    <dbReference type="NCBI Taxonomy" id="398578"/>
    <lineage>
        <taxon>Bacteria</taxon>
        <taxon>Pseudomonadati</taxon>
        <taxon>Pseudomonadota</taxon>
        <taxon>Betaproteobacteria</taxon>
        <taxon>Burkholderiales</taxon>
        <taxon>Comamonadaceae</taxon>
        <taxon>Delftia</taxon>
    </lineage>
</organism>
<dbReference type="PANTHER" id="PTHR46796">
    <property type="entry name" value="HTH-TYPE TRANSCRIPTIONAL ACTIVATOR RHAS-RELATED"/>
    <property type="match status" value="1"/>
</dbReference>
<accession>A9C153</accession>
<gene>
    <name evidence="5" type="ordered locus">Daci_5888</name>
</gene>
<keyword evidence="2" id="KW-0238">DNA-binding</keyword>
<dbReference type="AlphaFoldDB" id="A9C153"/>
<dbReference type="EMBL" id="CP000884">
    <property type="protein sequence ID" value="ABX38516.1"/>
    <property type="molecule type" value="Genomic_DNA"/>
</dbReference>
<name>A9C153_DELAS</name>
<dbReference type="STRING" id="398578.Daci_5888"/>
<dbReference type="HOGENOM" id="CLU_049704_0_1_4"/>
<evidence type="ECO:0000313" key="5">
    <source>
        <dbReference type="EMBL" id="ABX38516.1"/>
    </source>
</evidence>
<dbReference type="Pfam" id="PF12833">
    <property type="entry name" value="HTH_18"/>
    <property type="match status" value="1"/>
</dbReference>
<reference evidence="5 6" key="1">
    <citation type="journal article" date="2004" name="Appl. Environ. Microbiol.">
        <title>Mineralization of individual congeners of linear alkylbenzenesulfonate by defined pairs of heterotrophic bacteria.</title>
        <authorList>
            <person name="Schleheck D."/>
            <person name="Knepper T.P."/>
            <person name="Fischer K."/>
            <person name="Cook A.M."/>
        </authorList>
    </citation>
    <scope>NUCLEOTIDE SEQUENCE [LARGE SCALE GENOMIC DNA]</scope>
    <source>
        <strain evidence="6">DSM 14801 / SPH-1</strain>
    </source>
</reference>
<dbReference type="KEGG" id="dac:Daci_5888"/>
<dbReference type="GO" id="GO:0003700">
    <property type="term" value="F:DNA-binding transcription factor activity"/>
    <property type="evidence" value="ECO:0007669"/>
    <property type="project" value="InterPro"/>
</dbReference>
<protein>
    <submittedName>
        <fullName evidence="5">Transcriptional regulator, AraC family</fullName>
    </submittedName>
</protein>
<evidence type="ECO:0000256" key="3">
    <source>
        <dbReference type="ARBA" id="ARBA00023163"/>
    </source>
</evidence>
<evidence type="ECO:0000313" key="6">
    <source>
        <dbReference type="Proteomes" id="UP000000784"/>
    </source>
</evidence>
<dbReference type="eggNOG" id="COG2207">
    <property type="taxonomic scope" value="Bacteria"/>
</dbReference>
<reference evidence="6" key="2">
    <citation type="submission" date="2007-11" db="EMBL/GenBank/DDBJ databases">
        <title>Complete sequence of Delftia acidovorans DSM 14801 / SPH-1.</title>
        <authorList>
            <person name="Copeland A."/>
            <person name="Lucas S."/>
            <person name="Lapidus A."/>
            <person name="Barry K."/>
            <person name="Glavina del Rio T."/>
            <person name="Dalin E."/>
            <person name="Tice H."/>
            <person name="Pitluck S."/>
            <person name="Lowry S."/>
            <person name="Clum A."/>
            <person name="Schmutz J."/>
            <person name="Larimer F."/>
            <person name="Land M."/>
            <person name="Hauser L."/>
            <person name="Kyrpides N."/>
            <person name="Kim E."/>
            <person name="Schleheck D."/>
            <person name="Richardson P."/>
        </authorList>
    </citation>
    <scope>NUCLEOTIDE SEQUENCE [LARGE SCALE GENOMIC DNA]</scope>
    <source>
        <strain evidence="6">DSM 14801 / SPH-1</strain>
    </source>
</reference>
<dbReference type="SMART" id="SM00342">
    <property type="entry name" value="HTH_ARAC"/>
    <property type="match status" value="1"/>
</dbReference>
<evidence type="ECO:0000256" key="2">
    <source>
        <dbReference type="ARBA" id="ARBA00023125"/>
    </source>
</evidence>
<proteinExistence type="predicted"/>
<dbReference type="InterPro" id="IPR020449">
    <property type="entry name" value="Tscrpt_reg_AraC-type_HTH"/>
</dbReference>
<evidence type="ECO:0000259" key="4">
    <source>
        <dbReference type="PROSITE" id="PS01124"/>
    </source>
</evidence>
<keyword evidence="3" id="KW-0804">Transcription</keyword>
<dbReference type="SUPFAM" id="SSF46689">
    <property type="entry name" value="Homeodomain-like"/>
    <property type="match status" value="1"/>
</dbReference>
<keyword evidence="6" id="KW-1185">Reference proteome</keyword>
<dbReference type="PANTHER" id="PTHR46796:SF6">
    <property type="entry name" value="ARAC SUBFAMILY"/>
    <property type="match status" value="1"/>
</dbReference>
<dbReference type="InterPro" id="IPR050204">
    <property type="entry name" value="AraC_XylS_family_regulators"/>
</dbReference>
<dbReference type="Gene3D" id="1.10.10.60">
    <property type="entry name" value="Homeodomain-like"/>
    <property type="match status" value="1"/>
</dbReference>
<dbReference type="PROSITE" id="PS01124">
    <property type="entry name" value="HTH_ARAC_FAMILY_2"/>
    <property type="match status" value="1"/>
</dbReference>
<dbReference type="GO" id="GO:0043565">
    <property type="term" value="F:sequence-specific DNA binding"/>
    <property type="evidence" value="ECO:0007669"/>
    <property type="project" value="InterPro"/>
</dbReference>
<evidence type="ECO:0000256" key="1">
    <source>
        <dbReference type="ARBA" id="ARBA00023015"/>
    </source>
</evidence>
<dbReference type="PRINTS" id="PR00032">
    <property type="entry name" value="HTHARAC"/>
</dbReference>
<dbReference type="InterPro" id="IPR009057">
    <property type="entry name" value="Homeodomain-like_sf"/>
</dbReference>
<keyword evidence="1" id="KW-0805">Transcription regulation</keyword>
<feature type="domain" description="HTH araC/xylS-type" evidence="4">
    <location>
        <begin position="252"/>
        <end position="351"/>
    </location>
</feature>
<dbReference type="InterPro" id="IPR018060">
    <property type="entry name" value="HTH_AraC"/>
</dbReference>